<accession>A0A212J4B6</accession>
<sequence>METQTLEKQLLFKIRALTIFYIFALFFWGVTAFPVETEIRIVCQIMGISLDVSPDSYEGFNYWIATVANGLINTNRDYPFLAYGTDWLAFSHLVIAVAFIGLYRKPVRNIWIVYFGMIACLGVMPLALICGAVRGIPFWWRMIDSSFCIFGIIPLCFLHIYIKKLEKLTGYVPSKY</sequence>
<dbReference type="EMBL" id="FLUM01000001">
    <property type="protein sequence ID" value="SBV94306.1"/>
    <property type="molecule type" value="Genomic_DNA"/>
</dbReference>
<proteinExistence type="predicted"/>
<dbReference type="AlphaFoldDB" id="A0A212J4B6"/>
<protein>
    <recommendedName>
        <fullName evidence="3">Transmembrane protein</fullName>
    </recommendedName>
</protein>
<organism evidence="2">
    <name type="scientific">uncultured Dysgonomonas sp</name>
    <dbReference type="NCBI Taxonomy" id="206096"/>
    <lineage>
        <taxon>Bacteria</taxon>
        <taxon>Pseudomonadati</taxon>
        <taxon>Bacteroidota</taxon>
        <taxon>Bacteroidia</taxon>
        <taxon>Bacteroidales</taxon>
        <taxon>Dysgonomonadaceae</taxon>
        <taxon>Dysgonomonas</taxon>
        <taxon>environmental samples</taxon>
    </lineage>
</organism>
<evidence type="ECO:0000256" key="1">
    <source>
        <dbReference type="SAM" id="Phobius"/>
    </source>
</evidence>
<evidence type="ECO:0000313" key="2">
    <source>
        <dbReference type="EMBL" id="SBV94306.1"/>
    </source>
</evidence>
<keyword evidence="1" id="KW-0472">Membrane</keyword>
<keyword evidence="1" id="KW-0812">Transmembrane</keyword>
<feature type="transmembrane region" description="Helical" evidence="1">
    <location>
        <begin position="12"/>
        <end position="30"/>
    </location>
</feature>
<feature type="transmembrane region" description="Helical" evidence="1">
    <location>
        <begin position="110"/>
        <end position="136"/>
    </location>
</feature>
<reference evidence="2" key="1">
    <citation type="submission" date="2016-04" db="EMBL/GenBank/DDBJ databases">
        <authorList>
            <person name="Evans L.H."/>
            <person name="Alamgir A."/>
            <person name="Owens N."/>
            <person name="Weber N.D."/>
            <person name="Virtaneva K."/>
            <person name="Barbian K."/>
            <person name="Babar A."/>
            <person name="Rosenke K."/>
        </authorList>
    </citation>
    <scope>NUCLEOTIDE SEQUENCE</scope>
    <source>
        <strain evidence="2">86-1</strain>
    </source>
</reference>
<keyword evidence="1" id="KW-1133">Transmembrane helix</keyword>
<feature type="transmembrane region" description="Helical" evidence="1">
    <location>
        <begin position="142"/>
        <end position="162"/>
    </location>
</feature>
<gene>
    <name evidence="2" type="ORF">KL86DYS1_11099</name>
</gene>
<name>A0A212J4B6_9BACT</name>
<evidence type="ECO:0008006" key="3">
    <source>
        <dbReference type="Google" id="ProtNLM"/>
    </source>
</evidence>
<feature type="transmembrane region" description="Helical" evidence="1">
    <location>
        <begin position="80"/>
        <end position="103"/>
    </location>
</feature>
<dbReference type="RefSeq" id="WP_296938956.1">
    <property type="nucleotide sequence ID" value="NZ_LT599032.1"/>
</dbReference>